<feature type="transmembrane region" description="Helical" evidence="1">
    <location>
        <begin position="328"/>
        <end position="357"/>
    </location>
</feature>
<keyword evidence="1" id="KW-0812">Transmembrane</keyword>
<feature type="transmembrane region" description="Helical" evidence="1">
    <location>
        <begin position="232"/>
        <end position="253"/>
    </location>
</feature>
<keyword evidence="1" id="KW-0472">Membrane</keyword>
<accession>A0A6J6N696</accession>
<feature type="transmembrane region" description="Helical" evidence="1">
    <location>
        <begin position="287"/>
        <end position="307"/>
    </location>
</feature>
<reference evidence="2" key="1">
    <citation type="submission" date="2020-05" db="EMBL/GenBank/DDBJ databases">
        <authorList>
            <person name="Chiriac C."/>
            <person name="Salcher M."/>
            <person name="Ghai R."/>
            <person name="Kavagutti S V."/>
        </authorList>
    </citation>
    <scope>NUCLEOTIDE SEQUENCE</scope>
</reference>
<protein>
    <submittedName>
        <fullName evidence="2">Unannotated protein</fullName>
    </submittedName>
</protein>
<name>A0A6J6N696_9ZZZZ</name>
<sequence length="403" mass="43964">MAVDHPFVAITHRAGGEQRGVGASTGLGHAETAPHRAGQQRLHPLLALLGGATHGEQLGVAAIGRVVAKHAWRKCALTQDFVHQTQTHLAKPHAAHIGGKVGSPQPLRLDLFLERRNDLCEHLAPTGLAKFVSKCLERNDLFAHEMTHPFELGFELWLGLKIPCHQWLPSSRCFDCSQPASAYTQRVDGPAGSILTIAVLAFVGTRLVTGLRRSMARDGRDLIVRIVRGVRWRHVWPVPFVLAAVIIAASTLARIPGMQRGWWSALGGEGNPVFGSNTSTIGTVWEWLIPAVFMVMLVPALPLFAYAEERMFRSGAEHWSPRRRALKIGQFGLIHAVIGIPIGTALALSIGGAYFMFTYLRSYRTLPSTHHATLESARAHTSYNGCIILFVIAALAVDTLSRA</sequence>
<organism evidence="2">
    <name type="scientific">freshwater metagenome</name>
    <dbReference type="NCBI Taxonomy" id="449393"/>
    <lineage>
        <taxon>unclassified sequences</taxon>
        <taxon>metagenomes</taxon>
        <taxon>ecological metagenomes</taxon>
    </lineage>
</organism>
<keyword evidence="1" id="KW-1133">Transmembrane helix</keyword>
<dbReference type="EMBL" id="CAEZXM010000029">
    <property type="protein sequence ID" value="CAB4681682.1"/>
    <property type="molecule type" value="Genomic_DNA"/>
</dbReference>
<proteinExistence type="predicted"/>
<evidence type="ECO:0000313" key="2">
    <source>
        <dbReference type="EMBL" id="CAB4681682.1"/>
    </source>
</evidence>
<feature type="transmembrane region" description="Helical" evidence="1">
    <location>
        <begin position="191"/>
        <end position="211"/>
    </location>
</feature>
<gene>
    <name evidence="2" type="ORF">UFOPK2366_00252</name>
</gene>
<evidence type="ECO:0000256" key="1">
    <source>
        <dbReference type="SAM" id="Phobius"/>
    </source>
</evidence>
<dbReference type="AlphaFoldDB" id="A0A6J6N696"/>
<feature type="transmembrane region" description="Helical" evidence="1">
    <location>
        <begin position="377"/>
        <end position="397"/>
    </location>
</feature>